<gene>
    <name evidence="6" type="ordered locus">Pcal_1017</name>
</gene>
<keyword evidence="3" id="KW-0249">Electron transport</keyword>
<keyword evidence="1" id="KW-0813">Transport</keyword>
<dbReference type="GO" id="GO:0051536">
    <property type="term" value="F:iron-sulfur cluster binding"/>
    <property type="evidence" value="ECO:0007669"/>
    <property type="project" value="UniProtKB-KW"/>
</dbReference>
<dbReference type="HOGENOM" id="CLU_139698_9_1_2"/>
<dbReference type="SUPFAM" id="SSF54862">
    <property type="entry name" value="4Fe-4S ferredoxins"/>
    <property type="match status" value="1"/>
</dbReference>
<dbReference type="KEGG" id="pcl:Pcal_1017"/>
<sequence>MGLVPVRVKIDRERCVVAHFCFFYAATVFIPGEGGKPVISPEYAVNGVSEGVVPDELYEQVKEAERHCPSRAIKVYRE</sequence>
<dbReference type="PANTHER" id="PTHR36923:SF3">
    <property type="entry name" value="FERREDOXIN"/>
    <property type="match status" value="1"/>
</dbReference>
<dbReference type="STRING" id="410359.Pcal_1017"/>
<keyword evidence="2" id="KW-0479">Metal-binding</keyword>
<dbReference type="Gene3D" id="3.30.70.20">
    <property type="match status" value="1"/>
</dbReference>
<evidence type="ECO:0000256" key="3">
    <source>
        <dbReference type="ARBA" id="ARBA00022982"/>
    </source>
</evidence>
<dbReference type="eggNOG" id="arCOG00349">
    <property type="taxonomic scope" value="Archaea"/>
</dbReference>
<evidence type="ECO:0000256" key="1">
    <source>
        <dbReference type="ARBA" id="ARBA00022448"/>
    </source>
</evidence>
<dbReference type="GO" id="GO:0046872">
    <property type="term" value="F:metal ion binding"/>
    <property type="evidence" value="ECO:0007669"/>
    <property type="project" value="UniProtKB-KW"/>
</dbReference>
<evidence type="ECO:0000256" key="5">
    <source>
        <dbReference type="ARBA" id="ARBA00023014"/>
    </source>
</evidence>
<dbReference type="InterPro" id="IPR051269">
    <property type="entry name" value="Fe-S_cluster_ET"/>
</dbReference>
<keyword evidence="4" id="KW-0408">Iron</keyword>
<dbReference type="EMBL" id="CP000561">
    <property type="protein sequence ID" value="ABO08442.1"/>
    <property type="molecule type" value="Genomic_DNA"/>
</dbReference>
<dbReference type="AlphaFoldDB" id="A3MUX5"/>
<accession>A3MUX5</accession>
<evidence type="ECO:0000313" key="7">
    <source>
        <dbReference type="Proteomes" id="UP000001431"/>
    </source>
</evidence>
<evidence type="ECO:0000256" key="4">
    <source>
        <dbReference type="ARBA" id="ARBA00023004"/>
    </source>
</evidence>
<evidence type="ECO:0000256" key="2">
    <source>
        <dbReference type="ARBA" id="ARBA00022723"/>
    </source>
</evidence>
<keyword evidence="5" id="KW-0411">Iron-sulfur</keyword>
<dbReference type="PANTHER" id="PTHR36923">
    <property type="entry name" value="FERREDOXIN"/>
    <property type="match status" value="1"/>
</dbReference>
<protein>
    <submittedName>
        <fullName evidence="6">Ferredoxin</fullName>
    </submittedName>
</protein>
<proteinExistence type="predicted"/>
<organism evidence="6 7">
    <name type="scientific">Pyrobaculum calidifontis (strain DSM 21063 / JCM 11548 / VA1)</name>
    <dbReference type="NCBI Taxonomy" id="410359"/>
    <lineage>
        <taxon>Archaea</taxon>
        <taxon>Thermoproteota</taxon>
        <taxon>Thermoprotei</taxon>
        <taxon>Thermoproteales</taxon>
        <taxon>Thermoproteaceae</taxon>
        <taxon>Pyrobaculum</taxon>
    </lineage>
</organism>
<evidence type="ECO:0000313" key="6">
    <source>
        <dbReference type="EMBL" id="ABO08442.1"/>
    </source>
</evidence>
<dbReference type="Pfam" id="PF13459">
    <property type="entry name" value="Fer4_15"/>
    <property type="match status" value="1"/>
</dbReference>
<reference evidence="6" key="1">
    <citation type="submission" date="2007-02" db="EMBL/GenBank/DDBJ databases">
        <title>Complete sequence of Pyrobaculum calidifontis JCM 11548.</title>
        <authorList>
            <consortium name="US DOE Joint Genome Institute"/>
            <person name="Copeland A."/>
            <person name="Lucas S."/>
            <person name="Lapidus A."/>
            <person name="Barry K."/>
            <person name="Glavina del Rio T."/>
            <person name="Dalin E."/>
            <person name="Tice H."/>
            <person name="Pitluck S."/>
            <person name="Chain P."/>
            <person name="Malfatti S."/>
            <person name="Shin M."/>
            <person name="Vergez L."/>
            <person name="Schmutz J."/>
            <person name="Larimer F."/>
            <person name="Land M."/>
            <person name="Hauser L."/>
            <person name="Kyrpides N."/>
            <person name="Mikhailova N."/>
            <person name="Cozen A.E."/>
            <person name="Fitz-Gibbon S.T."/>
            <person name="House C.H."/>
            <person name="Saltikov C."/>
            <person name="Lowe T.M."/>
            <person name="Richardson P."/>
        </authorList>
    </citation>
    <scope>NUCLEOTIDE SEQUENCE [LARGE SCALE GENOMIC DNA]</scope>
    <source>
        <strain evidence="6">JCM 11548</strain>
    </source>
</reference>
<dbReference type="Proteomes" id="UP000001431">
    <property type="component" value="Chromosome"/>
</dbReference>
<name>A3MUX5_PYRCJ</name>
<keyword evidence="7" id="KW-1185">Reference proteome</keyword>